<sequence>MLGQDQAWVSDQGSDDAVGPRREFAKGIEKLARNTLGDRRKKTVRLGARMPETVELAVVRSLFSLMVIIVVIIEL</sequence>
<evidence type="ECO:0000256" key="1">
    <source>
        <dbReference type="SAM" id="Phobius"/>
    </source>
</evidence>
<evidence type="ECO:0000313" key="3">
    <source>
        <dbReference type="Proteomes" id="UP000287651"/>
    </source>
</evidence>
<name>A0A426XJ39_ENSVE</name>
<protein>
    <submittedName>
        <fullName evidence="2">Uncharacterized protein</fullName>
    </submittedName>
</protein>
<evidence type="ECO:0000313" key="2">
    <source>
        <dbReference type="EMBL" id="RRT39491.1"/>
    </source>
</evidence>
<dbReference type="Proteomes" id="UP000287651">
    <property type="component" value="Unassembled WGS sequence"/>
</dbReference>
<accession>A0A426XJ39</accession>
<proteinExistence type="predicted"/>
<reference evidence="2 3" key="1">
    <citation type="journal article" date="2014" name="Agronomy (Basel)">
        <title>A Draft Genome Sequence for Ensete ventricosum, the Drought-Tolerant Tree Against Hunger.</title>
        <authorList>
            <person name="Harrison J."/>
            <person name="Moore K.A."/>
            <person name="Paszkiewicz K."/>
            <person name="Jones T."/>
            <person name="Grant M."/>
            <person name="Ambacheew D."/>
            <person name="Muzemil S."/>
            <person name="Studholme D.J."/>
        </authorList>
    </citation>
    <scope>NUCLEOTIDE SEQUENCE [LARGE SCALE GENOMIC DNA]</scope>
</reference>
<comment type="caution">
    <text evidence="2">The sequence shown here is derived from an EMBL/GenBank/DDBJ whole genome shotgun (WGS) entry which is preliminary data.</text>
</comment>
<feature type="transmembrane region" description="Helical" evidence="1">
    <location>
        <begin position="54"/>
        <end position="73"/>
    </location>
</feature>
<gene>
    <name evidence="2" type="ORF">B296_00005375</name>
</gene>
<keyword evidence="1" id="KW-1133">Transmembrane helix</keyword>
<dbReference type="AlphaFoldDB" id="A0A426XJ39"/>
<dbReference type="EMBL" id="AMZH03020131">
    <property type="protein sequence ID" value="RRT39491.1"/>
    <property type="molecule type" value="Genomic_DNA"/>
</dbReference>
<organism evidence="2 3">
    <name type="scientific">Ensete ventricosum</name>
    <name type="common">Abyssinian banana</name>
    <name type="synonym">Musa ensete</name>
    <dbReference type="NCBI Taxonomy" id="4639"/>
    <lineage>
        <taxon>Eukaryota</taxon>
        <taxon>Viridiplantae</taxon>
        <taxon>Streptophyta</taxon>
        <taxon>Embryophyta</taxon>
        <taxon>Tracheophyta</taxon>
        <taxon>Spermatophyta</taxon>
        <taxon>Magnoliopsida</taxon>
        <taxon>Liliopsida</taxon>
        <taxon>Zingiberales</taxon>
        <taxon>Musaceae</taxon>
        <taxon>Ensete</taxon>
    </lineage>
</organism>
<keyword evidence="1" id="KW-0472">Membrane</keyword>
<keyword evidence="1" id="KW-0812">Transmembrane</keyword>